<dbReference type="SUPFAM" id="SSF48452">
    <property type="entry name" value="TPR-like"/>
    <property type="match status" value="1"/>
</dbReference>
<dbReference type="EMBL" id="JAOPGA020000516">
    <property type="protein sequence ID" value="KAL0479233.1"/>
    <property type="molecule type" value="Genomic_DNA"/>
</dbReference>
<gene>
    <name evidence="1" type="ORF">AKO1_008064</name>
</gene>
<accession>A0AAW2YQL8</accession>
<organism evidence="1 2">
    <name type="scientific">Acrasis kona</name>
    <dbReference type="NCBI Taxonomy" id="1008807"/>
    <lineage>
        <taxon>Eukaryota</taxon>
        <taxon>Discoba</taxon>
        <taxon>Heterolobosea</taxon>
        <taxon>Tetramitia</taxon>
        <taxon>Eutetramitia</taxon>
        <taxon>Acrasidae</taxon>
        <taxon>Acrasis</taxon>
    </lineage>
</organism>
<evidence type="ECO:0000313" key="1">
    <source>
        <dbReference type="EMBL" id="KAL0479233.1"/>
    </source>
</evidence>
<dbReference type="InterPro" id="IPR053159">
    <property type="entry name" value="Hybrid_Histidine_Kinase"/>
</dbReference>
<dbReference type="Proteomes" id="UP001431209">
    <property type="component" value="Unassembled WGS sequence"/>
</dbReference>
<evidence type="ECO:0000313" key="2">
    <source>
        <dbReference type="Proteomes" id="UP001431209"/>
    </source>
</evidence>
<keyword evidence="2" id="KW-1185">Reference proteome</keyword>
<dbReference type="Gene3D" id="1.25.40.10">
    <property type="entry name" value="Tetratricopeptide repeat domain"/>
    <property type="match status" value="1"/>
</dbReference>
<sequence>MEGLHDCTKNLIVWTVCADDLASIEFLSECIGVSTQTIINDLEPAMARGIIVHSNNNIRIGSELIKNQVLSQSNVGVVSGILHRLGKKHQKEGSYSKAISHYNKAIDGLKVHSLVDDPWDYHHQLLFDLSIDLATTHYNNGDYQVCDDITAVLEFKLHNRYERVSLRSLNVIKLLRLANFDKALGVGKEILSEFEITIPHLDNGEFDVLYEENRLFIESMLTQGSDVDSFVIVSDPETKKLFDIMYNMCLVCFISFPVLYPLVSSKLLRLMLEKNLKPEYPVVIQTGKGLETAYDVSCLEITLPSLLLRGNAIENCLEQVKQAQVLSNQPVGEVIDVLKTSFELLNSKRVISANMMQSLIKEPKRTPFPLCLRLVLKFMLGDEHDSQKSSAMNFINDILNFTKAVNEKIIMFPKCFYTDVYQNFFGSLLLLRAFRSILSYGCLSTDFLMDFIKQKLACNQKLLKNRCDNCPRYFLSKYLLIEAEICAYVRQDDLLALAFYNESIKEANKQCLTHEEGIAYEMLSYYLIKKGDLISAEAKLFKAMQCYNKWEAHRKVMHIESLLNKLTSPIQGIDNFLV</sequence>
<comment type="caution">
    <text evidence="1">The sequence shown here is derived from an EMBL/GenBank/DDBJ whole genome shotgun (WGS) entry which is preliminary data.</text>
</comment>
<dbReference type="PANTHER" id="PTHR43642:SF1">
    <property type="entry name" value="HYBRID SIGNAL TRANSDUCTION HISTIDINE KINASE G"/>
    <property type="match status" value="1"/>
</dbReference>
<dbReference type="PANTHER" id="PTHR43642">
    <property type="entry name" value="HYBRID SIGNAL TRANSDUCTION HISTIDINE KINASE G"/>
    <property type="match status" value="1"/>
</dbReference>
<dbReference type="AlphaFoldDB" id="A0AAW2YQL8"/>
<reference evidence="1 2" key="1">
    <citation type="submission" date="2024-03" db="EMBL/GenBank/DDBJ databases">
        <title>The Acrasis kona genome and developmental transcriptomes reveal deep origins of eukaryotic multicellular pathways.</title>
        <authorList>
            <person name="Sheikh S."/>
            <person name="Fu C.-J."/>
            <person name="Brown M.W."/>
            <person name="Baldauf S.L."/>
        </authorList>
    </citation>
    <scope>NUCLEOTIDE SEQUENCE [LARGE SCALE GENOMIC DNA]</scope>
    <source>
        <strain evidence="1 2">ATCC MYA-3509</strain>
    </source>
</reference>
<dbReference type="InterPro" id="IPR011990">
    <property type="entry name" value="TPR-like_helical_dom_sf"/>
</dbReference>
<name>A0AAW2YQL8_9EUKA</name>
<proteinExistence type="predicted"/>
<protein>
    <submittedName>
        <fullName evidence="1">Uncharacterized protein</fullName>
    </submittedName>
</protein>